<reference evidence="3" key="1">
    <citation type="submission" date="2022-08" db="EMBL/GenBank/DDBJ databases">
        <title>Chelativorans sichuanense sp. nov., a paraffin oil-degrading bacterium isolated from a mixture of oil-based drill cuttings and paddy soil.</title>
        <authorList>
            <person name="Yu J."/>
            <person name="Liu H."/>
            <person name="Chen Q."/>
        </authorList>
    </citation>
    <scope>NUCLEOTIDE SEQUENCE</scope>
    <source>
        <strain evidence="3">SCAU 2101</strain>
    </source>
</reference>
<dbReference type="AlphaFoldDB" id="A0A9X2X636"/>
<comment type="caution">
    <text evidence="3">The sequence shown here is derived from an EMBL/GenBank/DDBJ whole genome shotgun (WGS) entry which is preliminary data.</text>
</comment>
<dbReference type="EMBL" id="JAODNV010000004">
    <property type="protein sequence ID" value="MCT8989124.1"/>
    <property type="molecule type" value="Genomic_DNA"/>
</dbReference>
<evidence type="ECO:0000256" key="1">
    <source>
        <dbReference type="ARBA" id="ARBA00009437"/>
    </source>
</evidence>
<name>A0A9X2X636_9HYPH</name>
<dbReference type="PANTHER" id="PTHR30537:SF74">
    <property type="entry name" value="HTH-TYPE TRANSCRIPTIONAL REGULATOR TRPI"/>
    <property type="match status" value="1"/>
</dbReference>
<dbReference type="PANTHER" id="PTHR30537">
    <property type="entry name" value="HTH-TYPE TRANSCRIPTIONAL REGULATOR"/>
    <property type="match status" value="1"/>
</dbReference>
<dbReference type="InterPro" id="IPR036388">
    <property type="entry name" value="WH-like_DNA-bd_sf"/>
</dbReference>
<dbReference type="GO" id="GO:0006351">
    <property type="term" value="P:DNA-templated transcription"/>
    <property type="evidence" value="ECO:0007669"/>
    <property type="project" value="TreeGrafter"/>
</dbReference>
<evidence type="ECO:0000259" key="2">
    <source>
        <dbReference type="PROSITE" id="PS50931"/>
    </source>
</evidence>
<protein>
    <submittedName>
        <fullName evidence="3">LysR family transcriptional regulator</fullName>
    </submittedName>
</protein>
<dbReference type="GO" id="GO:0003700">
    <property type="term" value="F:DNA-binding transcription factor activity"/>
    <property type="evidence" value="ECO:0007669"/>
    <property type="project" value="InterPro"/>
</dbReference>
<dbReference type="Pfam" id="PF00126">
    <property type="entry name" value="HTH_1"/>
    <property type="match status" value="1"/>
</dbReference>
<feature type="domain" description="HTH lysR-type" evidence="2">
    <location>
        <begin position="27"/>
        <end position="84"/>
    </location>
</feature>
<dbReference type="PROSITE" id="PS50931">
    <property type="entry name" value="HTH_LYSR"/>
    <property type="match status" value="1"/>
</dbReference>
<dbReference type="GO" id="GO:0043565">
    <property type="term" value="F:sequence-specific DNA binding"/>
    <property type="evidence" value="ECO:0007669"/>
    <property type="project" value="TreeGrafter"/>
</dbReference>
<dbReference type="Gene3D" id="1.10.10.10">
    <property type="entry name" value="Winged helix-like DNA-binding domain superfamily/Winged helix DNA-binding domain"/>
    <property type="match status" value="1"/>
</dbReference>
<proteinExistence type="inferred from homology"/>
<organism evidence="3 4">
    <name type="scientific">Chelativorans petroleitrophicus</name>
    <dbReference type="NCBI Taxonomy" id="2975484"/>
    <lineage>
        <taxon>Bacteria</taxon>
        <taxon>Pseudomonadati</taxon>
        <taxon>Pseudomonadota</taxon>
        <taxon>Alphaproteobacteria</taxon>
        <taxon>Hyphomicrobiales</taxon>
        <taxon>Phyllobacteriaceae</taxon>
        <taxon>Chelativorans</taxon>
    </lineage>
</organism>
<evidence type="ECO:0000313" key="3">
    <source>
        <dbReference type="EMBL" id="MCT8989124.1"/>
    </source>
</evidence>
<evidence type="ECO:0000313" key="4">
    <source>
        <dbReference type="Proteomes" id="UP001149009"/>
    </source>
</evidence>
<keyword evidence="4" id="KW-1185">Reference proteome</keyword>
<sequence length="134" mass="14787">MAGLPLSLEIVSCRCHPRLMPDRPRLPPFAALRAFHAAASYDRFRDAAEALGITESAVSHQVRRLAEFLHVALSDRTGGGARLTPAGQRYLEEIDPVIRRIEEATEAMRAVMAERSCGWRCPPGSGDRPDATHR</sequence>
<comment type="similarity">
    <text evidence="1">Belongs to the LysR transcriptional regulatory family.</text>
</comment>
<gene>
    <name evidence="3" type="ORF">NYR54_02270</name>
</gene>
<dbReference type="InterPro" id="IPR058163">
    <property type="entry name" value="LysR-type_TF_proteobact-type"/>
</dbReference>
<dbReference type="RefSeq" id="WP_261513807.1">
    <property type="nucleotide sequence ID" value="NZ_JAODNV010000004.1"/>
</dbReference>
<dbReference type="InterPro" id="IPR000847">
    <property type="entry name" value="LysR_HTH_N"/>
</dbReference>
<dbReference type="InterPro" id="IPR036390">
    <property type="entry name" value="WH_DNA-bd_sf"/>
</dbReference>
<dbReference type="Proteomes" id="UP001149009">
    <property type="component" value="Unassembled WGS sequence"/>
</dbReference>
<dbReference type="SUPFAM" id="SSF46785">
    <property type="entry name" value="Winged helix' DNA-binding domain"/>
    <property type="match status" value="1"/>
</dbReference>
<accession>A0A9X2X636</accession>